<name>A0A845M731_9RHOB</name>
<gene>
    <name evidence="1" type="ORF">GQE99_17900</name>
</gene>
<organism evidence="1 2">
    <name type="scientific">Maritimibacter harenae</name>
    <dbReference type="NCBI Taxonomy" id="2606218"/>
    <lineage>
        <taxon>Bacteria</taxon>
        <taxon>Pseudomonadati</taxon>
        <taxon>Pseudomonadota</taxon>
        <taxon>Alphaproteobacteria</taxon>
        <taxon>Rhodobacterales</taxon>
        <taxon>Roseobacteraceae</taxon>
        <taxon>Maritimibacter</taxon>
    </lineage>
</organism>
<protein>
    <submittedName>
        <fullName evidence="1">Uncharacterized protein</fullName>
    </submittedName>
</protein>
<reference evidence="1 2" key="1">
    <citation type="submission" date="2019-12" db="EMBL/GenBank/DDBJ databases">
        <title>Maritimibacter sp. nov. sp. isolated from sea sand.</title>
        <authorList>
            <person name="Kim J."/>
            <person name="Jeong S.E."/>
            <person name="Jung H.S."/>
            <person name="Jeon C.O."/>
        </authorList>
    </citation>
    <scope>NUCLEOTIDE SEQUENCE [LARGE SCALE GENOMIC DNA]</scope>
    <source>
        <strain evidence="1 2">DP07</strain>
    </source>
</reference>
<evidence type="ECO:0000313" key="2">
    <source>
        <dbReference type="Proteomes" id="UP000467322"/>
    </source>
</evidence>
<dbReference type="Proteomes" id="UP000467322">
    <property type="component" value="Unassembled WGS sequence"/>
</dbReference>
<sequence length="60" mass="7054">MRKWTEVPGDEQLRLREAYQRELDRAPATCSLDEKVTRFAAWLAARDIAFSAEDISRRTR</sequence>
<accession>A0A845M731</accession>
<proteinExistence type="predicted"/>
<comment type="caution">
    <text evidence="1">The sequence shown here is derived from an EMBL/GenBank/DDBJ whole genome shotgun (WGS) entry which is preliminary data.</text>
</comment>
<dbReference type="EMBL" id="WTUX01000019">
    <property type="protein sequence ID" value="MZR14899.1"/>
    <property type="molecule type" value="Genomic_DNA"/>
</dbReference>
<dbReference type="AlphaFoldDB" id="A0A845M731"/>
<dbReference type="RefSeq" id="WP_161353073.1">
    <property type="nucleotide sequence ID" value="NZ_WTUX01000019.1"/>
</dbReference>
<evidence type="ECO:0000313" key="1">
    <source>
        <dbReference type="EMBL" id="MZR14899.1"/>
    </source>
</evidence>
<keyword evidence="2" id="KW-1185">Reference proteome</keyword>